<evidence type="ECO:0000256" key="8">
    <source>
        <dbReference type="ARBA" id="ARBA00022833"/>
    </source>
</evidence>
<keyword evidence="13 15" id="KW-0472">Membrane</keyword>
<dbReference type="SUPFAM" id="SSF52540">
    <property type="entry name" value="P-loop containing nucleoside triphosphate hydrolases"/>
    <property type="match status" value="2"/>
</dbReference>
<dbReference type="PROSITE" id="PS51194">
    <property type="entry name" value="HELICASE_CTER"/>
    <property type="match status" value="1"/>
</dbReference>
<dbReference type="AlphaFoldDB" id="F9LWK4"/>
<dbReference type="Gene3D" id="3.90.1440.10">
    <property type="entry name" value="SecA, preprotein cross-linking domain"/>
    <property type="match status" value="1"/>
</dbReference>
<evidence type="ECO:0000256" key="11">
    <source>
        <dbReference type="ARBA" id="ARBA00022967"/>
    </source>
</evidence>
<feature type="binding site" evidence="15">
    <location>
        <begin position="103"/>
        <end position="107"/>
    </location>
    <ligand>
        <name>ATP</name>
        <dbReference type="ChEBI" id="CHEBI:30616"/>
    </ligand>
</feature>
<dbReference type="Pfam" id="PF01043">
    <property type="entry name" value="SecA_PP_bind"/>
    <property type="match status" value="1"/>
</dbReference>
<dbReference type="InterPro" id="IPR036266">
    <property type="entry name" value="SecA_Wing/Scaffold_sf"/>
</dbReference>
<dbReference type="Pfam" id="PF21090">
    <property type="entry name" value="P-loop_SecA"/>
    <property type="match status" value="2"/>
</dbReference>
<name>F9LWK4_STROR</name>
<feature type="domain" description="SecA family profile" evidence="19">
    <location>
        <begin position="1"/>
        <end position="571"/>
    </location>
</feature>
<dbReference type="GO" id="GO:0017038">
    <property type="term" value="P:protein import"/>
    <property type="evidence" value="ECO:0007669"/>
    <property type="project" value="InterPro"/>
</dbReference>
<dbReference type="PROSITE" id="PS51196">
    <property type="entry name" value="SECA_MOTOR_DEAD"/>
    <property type="match status" value="1"/>
</dbReference>
<evidence type="ECO:0000256" key="9">
    <source>
        <dbReference type="ARBA" id="ARBA00022840"/>
    </source>
</evidence>
<protein>
    <recommendedName>
        <fullName evidence="15 16">Protein translocase subunit SecA</fullName>
        <ecNumber evidence="15">7.4.2.8</ecNumber>
    </recommendedName>
</protein>
<keyword evidence="8" id="KW-0862">Zinc</keyword>
<evidence type="ECO:0000259" key="17">
    <source>
        <dbReference type="PROSITE" id="PS51192"/>
    </source>
</evidence>
<dbReference type="Pfam" id="PF07517">
    <property type="entry name" value="SecA_DEAD"/>
    <property type="match status" value="1"/>
</dbReference>
<dbReference type="SUPFAM" id="SSF81886">
    <property type="entry name" value="Helical scaffold and wing domains of SecA"/>
    <property type="match status" value="1"/>
</dbReference>
<dbReference type="SUPFAM" id="SSF81767">
    <property type="entry name" value="Pre-protein crosslinking domain of SecA"/>
    <property type="match status" value="1"/>
</dbReference>
<dbReference type="FunFam" id="3.90.1440.10:FF:000001">
    <property type="entry name" value="Preprotein translocase subunit SecA"/>
    <property type="match status" value="1"/>
</dbReference>
<dbReference type="GO" id="GO:0005524">
    <property type="term" value="F:ATP binding"/>
    <property type="evidence" value="ECO:0007669"/>
    <property type="project" value="UniProtKB-UniRule"/>
</dbReference>
<evidence type="ECO:0000256" key="10">
    <source>
        <dbReference type="ARBA" id="ARBA00022927"/>
    </source>
</evidence>
<evidence type="ECO:0000256" key="7">
    <source>
        <dbReference type="ARBA" id="ARBA00022741"/>
    </source>
</evidence>
<dbReference type="InterPro" id="IPR014001">
    <property type="entry name" value="Helicase_ATP-bd"/>
</dbReference>
<evidence type="ECO:0000259" key="19">
    <source>
        <dbReference type="PROSITE" id="PS51196"/>
    </source>
</evidence>
<dbReference type="InterPro" id="IPR011115">
    <property type="entry name" value="SecA_DEAD"/>
</dbReference>
<dbReference type="GO" id="GO:0005829">
    <property type="term" value="C:cytosol"/>
    <property type="evidence" value="ECO:0007669"/>
    <property type="project" value="TreeGrafter"/>
</dbReference>
<accession>F9LWK4</accession>
<dbReference type="Pfam" id="PF07516">
    <property type="entry name" value="SecA_SW"/>
    <property type="match status" value="1"/>
</dbReference>
<keyword evidence="9 15" id="KW-0067">ATP-binding</keyword>
<feature type="binding site" evidence="15">
    <location>
        <position position="85"/>
    </location>
    <ligand>
        <name>ATP</name>
        <dbReference type="ChEBI" id="CHEBI:30616"/>
    </ligand>
</feature>
<comment type="cofactor">
    <cofactor evidence="1">
        <name>Zn(2+)</name>
        <dbReference type="ChEBI" id="CHEBI:29105"/>
    </cofactor>
</comment>
<keyword evidence="3 15" id="KW-0813">Transport</keyword>
<evidence type="ECO:0000256" key="5">
    <source>
        <dbReference type="ARBA" id="ARBA00022490"/>
    </source>
</evidence>
<dbReference type="InterPro" id="IPR000185">
    <property type="entry name" value="SecA"/>
</dbReference>
<dbReference type="GO" id="GO:0043952">
    <property type="term" value="P:protein transport by the Sec complex"/>
    <property type="evidence" value="ECO:0007669"/>
    <property type="project" value="TreeGrafter"/>
</dbReference>
<evidence type="ECO:0000313" key="20">
    <source>
        <dbReference type="EMBL" id="EGU67485.1"/>
    </source>
</evidence>
<dbReference type="InterPro" id="IPR036670">
    <property type="entry name" value="SecA_X-link_sf"/>
</dbReference>
<dbReference type="PANTHER" id="PTHR30612:SF0">
    <property type="entry name" value="CHLOROPLAST PROTEIN-TRANSPORTING ATPASE"/>
    <property type="match status" value="1"/>
</dbReference>
<dbReference type="RefSeq" id="WP_001274105.1">
    <property type="nucleotide sequence ID" value="NZ_AFUB01000026.1"/>
</dbReference>
<dbReference type="CDD" id="cd17928">
    <property type="entry name" value="DEXDc_SecA"/>
    <property type="match status" value="1"/>
</dbReference>
<proteinExistence type="inferred from homology"/>
<dbReference type="PROSITE" id="PS01312">
    <property type="entry name" value="SECA"/>
    <property type="match status" value="1"/>
</dbReference>
<dbReference type="EC" id="7.4.2.8" evidence="15"/>
<evidence type="ECO:0000256" key="16">
    <source>
        <dbReference type="RuleBase" id="RU003874"/>
    </source>
</evidence>
<organism evidence="20 21">
    <name type="scientific">Streptococcus mitis bv. 2 str. SK95</name>
    <dbReference type="NCBI Taxonomy" id="1000588"/>
    <lineage>
        <taxon>Bacteria</taxon>
        <taxon>Bacillati</taxon>
        <taxon>Bacillota</taxon>
        <taxon>Bacilli</taxon>
        <taxon>Lactobacillales</taxon>
        <taxon>Streptococcaceae</taxon>
        <taxon>Streptococcus</taxon>
    </lineage>
</organism>
<dbReference type="PRINTS" id="PR00906">
    <property type="entry name" value="SECA"/>
</dbReference>
<feature type="domain" description="Helicase C-terminal" evidence="18">
    <location>
        <begin position="411"/>
        <end position="577"/>
    </location>
</feature>
<dbReference type="CDD" id="cd18803">
    <property type="entry name" value="SF2_C_secA"/>
    <property type="match status" value="1"/>
</dbReference>
<keyword evidence="7 15" id="KW-0547">Nucleotide-binding</keyword>
<dbReference type="InterPro" id="IPR011116">
    <property type="entry name" value="SecA_Wing/Scaffold"/>
</dbReference>
<dbReference type="PATRIC" id="fig|1000588.3.peg.779"/>
<dbReference type="Gene3D" id="1.10.3060.10">
    <property type="entry name" value="Helical scaffold and wing domains of SecA"/>
    <property type="match status" value="1"/>
</dbReference>
<evidence type="ECO:0000313" key="21">
    <source>
        <dbReference type="Proteomes" id="UP000003858"/>
    </source>
</evidence>
<keyword evidence="12 15" id="KW-0811">Translocation</keyword>
<dbReference type="InterPro" id="IPR001650">
    <property type="entry name" value="Helicase_C-like"/>
</dbReference>
<comment type="catalytic activity">
    <reaction evidence="14 15">
        <text>ATP + H2O + cellular proteinSide 1 = ADP + phosphate + cellular proteinSide 2.</text>
        <dbReference type="EC" id="7.4.2.8"/>
    </reaction>
</comment>
<dbReference type="PANTHER" id="PTHR30612">
    <property type="entry name" value="SECA INNER MEMBRANE COMPONENT OF SEC PROTEIN SECRETION SYSTEM"/>
    <property type="match status" value="1"/>
</dbReference>
<dbReference type="HAMAP" id="MF_01382">
    <property type="entry name" value="SecA"/>
    <property type="match status" value="1"/>
</dbReference>
<dbReference type="InterPro" id="IPR014018">
    <property type="entry name" value="SecA_motor_DEAD"/>
</dbReference>
<dbReference type="GO" id="GO:0006605">
    <property type="term" value="P:protein targeting"/>
    <property type="evidence" value="ECO:0007669"/>
    <property type="project" value="UniProtKB-UniRule"/>
</dbReference>
<sequence>MANILKTIIENDKGELRRLEKMADKVLNYESQMAAMSDEELKAKTDEFKERYNKGESLDSLLYEAFAVVREAAKRVLGLFPYKVQVMGGIVLHHGDVPEMRTGEGKTLTATMPVYLNALAGEGVHVVTVNEYLTERDATEMGELYSWLGLSVGINLAAKSPMEKKEAYLCDITYSTNSEIGFDYLRDNMVVRAENMVQRPLNYALVDEVDSILIDEARTPLIVSGANAVETSQLYHMADHFVKSLDKDDYIIDIQSKTIGLSDSGIDKAESYFKLENLYDIENVALTHFIDNALRANYIMILDIDYVVSEEQEILIVDQFTGRTMEGRRYSDGLHQAIEAKEGVPIQDETKTSASITYQNLFRMYKKLAGMTGTGKTEEEEFREIYNIRVIPIPTNRPIQRIDHSDLLYASLDAKFKAVVEDVKARYQKGQPVLVGTVAVETSDFLSKKLVEAGVPHEVLNAKNHYREAQIIMNAGQRGAITIATNMAGRGTDIKLGEGVRELGGLCVIGTERHESRRIDNQLRGRSGRQGDPGESQFYLSLEDDLMKRFGSERLKGIFERLNMSDEAIESRMLTRQVEAAQKRVEGNNYDTRKQVLQYDDVMREQREIIYAQRYDVITADRDLAPEIHAMIRRTIGRIVDAHARSKEDEKLEAILNFAKYNLLPEDSISRSDLAGLSDQAIKDELYQRALKVYDSQVAKLRDEDAVKEFQKVLILRVVDNKWTDHIDALDQLRNAVGLRGYAQNNPVVEYQAEGFRMFNDMIGSIEFDVTRLMMKAQIHEQERPQTEHNISTTATRNIAAQQTQLPKDVDLSQIGRNDQCPCGSGKKFKNCHGKRQ</sequence>
<dbReference type="NCBIfam" id="TIGR00963">
    <property type="entry name" value="secA"/>
    <property type="match status" value="1"/>
</dbReference>
<dbReference type="Proteomes" id="UP000003858">
    <property type="component" value="Unassembled WGS sequence"/>
</dbReference>
<dbReference type="GO" id="GO:0031522">
    <property type="term" value="C:cell envelope Sec protein transport complex"/>
    <property type="evidence" value="ECO:0007669"/>
    <property type="project" value="TreeGrafter"/>
</dbReference>
<dbReference type="InterPro" id="IPR004027">
    <property type="entry name" value="SEC_C_motif"/>
</dbReference>
<comment type="function">
    <text evidence="15">Part of the Sec protein translocase complex. Interacts with the SecYEG preprotein conducting channel. Has a central role in coupling the hydrolysis of ATP to the transfer of proteins into and across the cell membrane, serving as an ATP-driven molecular motor driving the stepwise translocation of polypeptide chains across the membrane.</text>
</comment>
<dbReference type="PROSITE" id="PS51192">
    <property type="entry name" value="HELICASE_ATP_BIND_1"/>
    <property type="match status" value="1"/>
</dbReference>
<dbReference type="Pfam" id="PF02810">
    <property type="entry name" value="SEC-C"/>
    <property type="match status" value="1"/>
</dbReference>
<dbReference type="GO" id="GO:0065002">
    <property type="term" value="P:intracellular protein transmembrane transport"/>
    <property type="evidence" value="ECO:0007669"/>
    <property type="project" value="UniProtKB-UniRule"/>
</dbReference>
<dbReference type="InterPro" id="IPR011130">
    <property type="entry name" value="SecA_preprotein_X-link_dom"/>
</dbReference>
<evidence type="ECO:0000256" key="14">
    <source>
        <dbReference type="ARBA" id="ARBA00034006"/>
    </source>
</evidence>
<dbReference type="InterPro" id="IPR044722">
    <property type="entry name" value="SecA_SF2_C"/>
</dbReference>
<keyword evidence="10 15" id="KW-0653">Protein transport</keyword>
<comment type="subcellular location">
    <subcellularLocation>
        <location evidence="15">Cell membrane</location>
        <topology evidence="15">Peripheral membrane protein</topology>
        <orientation evidence="15">Cytoplasmic side</orientation>
    </subcellularLocation>
    <subcellularLocation>
        <location evidence="15">Cytoplasm</location>
    </subcellularLocation>
    <text evidence="15">Distribution is 50-50.</text>
</comment>
<dbReference type="GO" id="GO:0046872">
    <property type="term" value="F:metal ion binding"/>
    <property type="evidence" value="ECO:0007669"/>
    <property type="project" value="UniProtKB-KW"/>
</dbReference>
<dbReference type="SMART" id="SM00957">
    <property type="entry name" value="SecA_DEAD"/>
    <property type="match status" value="1"/>
</dbReference>
<evidence type="ECO:0000256" key="15">
    <source>
        <dbReference type="HAMAP-Rule" id="MF_01382"/>
    </source>
</evidence>
<comment type="similarity">
    <text evidence="2 15 16">Belongs to the SecA family.</text>
</comment>
<dbReference type="FunFam" id="3.40.50.300:FF:000429">
    <property type="entry name" value="Preprotein translocase subunit SecA"/>
    <property type="match status" value="1"/>
</dbReference>
<dbReference type="EMBL" id="AFUB01000026">
    <property type="protein sequence ID" value="EGU67485.1"/>
    <property type="molecule type" value="Genomic_DNA"/>
</dbReference>
<dbReference type="InterPro" id="IPR020937">
    <property type="entry name" value="SecA_CS"/>
</dbReference>
<evidence type="ECO:0000256" key="1">
    <source>
        <dbReference type="ARBA" id="ARBA00001947"/>
    </source>
</evidence>
<feature type="domain" description="Helicase ATP-binding" evidence="17">
    <location>
        <begin position="87"/>
        <end position="245"/>
    </location>
</feature>
<keyword evidence="5 15" id="KW-0963">Cytoplasm</keyword>
<keyword evidence="4 15" id="KW-1003">Cell membrane</keyword>
<evidence type="ECO:0000259" key="18">
    <source>
        <dbReference type="PROSITE" id="PS51194"/>
    </source>
</evidence>
<dbReference type="Gene3D" id="3.40.50.300">
    <property type="entry name" value="P-loop containing nucleotide triphosphate hydrolases"/>
    <property type="match status" value="2"/>
</dbReference>
<evidence type="ECO:0000256" key="6">
    <source>
        <dbReference type="ARBA" id="ARBA00022723"/>
    </source>
</evidence>
<dbReference type="SMART" id="SM00958">
    <property type="entry name" value="SecA_PP_bind"/>
    <property type="match status" value="1"/>
</dbReference>
<dbReference type="NCBIfam" id="NF006630">
    <property type="entry name" value="PRK09200.1"/>
    <property type="match status" value="1"/>
</dbReference>
<dbReference type="OrthoDB" id="9805579at2"/>
<evidence type="ECO:0000256" key="13">
    <source>
        <dbReference type="ARBA" id="ARBA00023136"/>
    </source>
</evidence>
<reference evidence="20 21" key="1">
    <citation type="submission" date="2011-05" db="EMBL/GenBank/DDBJ databases">
        <authorList>
            <person name="Durkin A.S."/>
            <person name="Radune D."/>
            <person name="Hostetler J."/>
            <person name="Torralba M."/>
            <person name="Gillis M."/>
            <person name="Methe B."/>
            <person name="Sutton G."/>
            <person name="Nelson K.E."/>
        </authorList>
    </citation>
    <scope>NUCLEOTIDE SEQUENCE [LARGE SCALE GENOMIC DNA]</scope>
    <source>
        <strain evidence="20 21">SK95</strain>
    </source>
</reference>
<dbReference type="eggNOG" id="COG0653">
    <property type="taxonomic scope" value="Bacteria"/>
</dbReference>
<gene>
    <name evidence="15 20" type="primary">secA</name>
    <name evidence="20" type="ORF">HMPREF9965_1802</name>
</gene>
<feature type="binding site" evidence="15">
    <location>
        <position position="493"/>
    </location>
    <ligand>
        <name>ATP</name>
        <dbReference type="ChEBI" id="CHEBI:30616"/>
    </ligand>
</feature>
<evidence type="ECO:0000256" key="3">
    <source>
        <dbReference type="ARBA" id="ARBA00022448"/>
    </source>
</evidence>
<dbReference type="GO" id="GO:0008564">
    <property type="term" value="F:protein-exporting ATPase activity"/>
    <property type="evidence" value="ECO:0007669"/>
    <property type="project" value="UniProtKB-EC"/>
</dbReference>
<keyword evidence="6" id="KW-0479">Metal-binding</keyword>
<evidence type="ECO:0000256" key="12">
    <source>
        <dbReference type="ARBA" id="ARBA00023010"/>
    </source>
</evidence>
<dbReference type="InterPro" id="IPR027417">
    <property type="entry name" value="P-loop_NTPase"/>
</dbReference>
<keyword evidence="11 15" id="KW-1278">Translocase</keyword>
<evidence type="ECO:0000256" key="4">
    <source>
        <dbReference type="ARBA" id="ARBA00022475"/>
    </source>
</evidence>
<comment type="caution">
    <text evidence="20">The sequence shown here is derived from an EMBL/GenBank/DDBJ whole genome shotgun (WGS) entry which is preliminary data.</text>
</comment>
<dbReference type="FunFam" id="1.10.3060.10:FF:000002">
    <property type="entry name" value="Preprotein translocase subunit SecA"/>
    <property type="match status" value="1"/>
</dbReference>
<comment type="subunit">
    <text evidence="15">Monomer and homodimer. Part of the essential Sec protein translocation apparatus which comprises SecA, SecYEG and auxiliary proteins SecDF. Other proteins may also be involved.</text>
</comment>
<evidence type="ECO:0000256" key="2">
    <source>
        <dbReference type="ARBA" id="ARBA00007650"/>
    </source>
</evidence>
<dbReference type="GO" id="GO:0005886">
    <property type="term" value="C:plasma membrane"/>
    <property type="evidence" value="ECO:0007669"/>
    <property type="project" value="UniProtKB-SubCell"/>
</dbReference>